<evidence type="ECO:0000313" key="4">
    <source>
        <dbReference type="EMBL" id="RNA29972.1"/>
    </source>
</evidence>
<dbReference type="InterPro" id="IPR006553">
    <property type="entry name" value="Leu-rich_rpt_Cys-con_subtyp"/>
</dbReference>
<dbReference type="InterPro" id="IPR057207">
    <property type="entry name" value="FBXL15_LRR"/>
</dbReference>
<dbReference type="EMBL" id="REGN01002144">
    <property type="protein sequence ID" value="RNA29972.1"/>
    <property type="molecule type" value="Genomic_DNA"/>
</dbReference>
<feature type="region of interest" description="Disordered" evidence="2">
    <location>
        <begin position="761"/>
        <end position="781"/>
    </location>
</feature>
<reference evidence="4 5" key="1">
    <citation type="journal article" date="2018" name="Sci. Rep.">
        <title>Genomic signatures of local adaptation to the degree of environmental predictability in rotifers.</title>
        <authorList>
            <person name="Franch-Gras L."/>
            <person name="Hahn C."/>
            <person name="Garcia-Roger E.M."/>
            <person name="Carmona M.J."/>
            <person name="Serra M."/>
            <person name="Gomez A."/>
        </authorList>
    </citation>
    <scope>NUCLEOTIDE SEQUENCE [LARGE SCALE GENOMIC DNA]</scope>
    <source>
        <strain evidence="4">HYR1</strain>
    </source>
</reference>
<name>A0A3M7S2I0_BRAPC</name>
<dbReference type="GO" id="GO:0019005">
    <property type="term" value="C:SCF ubiquitin ligase complex"/>
    <property type="evidence" value="ECO:0007669"/>
    <property type="project" value="TreeGrafter"/>
</dbReference>
<dbReference type="Gene3D" id="3.80.10.10">
    <property type="entry name" value="Ribonuclease Inhibitor"/>
    <property type="match status" value="3"/>
</dbReference>
<dbReference type="PROSITE" id="PS50181">
    <property type="entry name" value="FBOX"/>
    <property type="match status" value="1"/>
</dbReference>
<feature type="domain" description="F-box" evidence="3">
    <location>
        <begin position="228"/>
        <end position="274"/>
    </location>
</feature>
<dbReference type="SMART" id="SM00367">
    <property type="entry name" value="LRR_CC"/>
    <property type="match status" value="15"/>
</dbReference>
<evidence type="ECO:0000256" key="1">
    <source>
        <dbReference type="ARBA" id="ARBA00022786"/>
    </source>
</evidence>
<dbReference type="Proteomes" id="UP000276133">
    <property type="component" value="Unassembled WGS sequence"/>
</dbReference>
<accession>A0A3M7S2I0</accession>
<dbReference type="InterPro" id="IPR032675">
    <property type="entry name" value="LRR_dom_sf"/>
</dbReference>
<dbReference type="GO" id="GO:0031146">
    <property type="term" value="P:SCF-dependent proteasomal ubiquitin-dependent protein catabolic process"/>
    <property type="evidence" value="ECO:0007669"/>
    <property type="project" value="TreeGrafter"/>
</dbReference>
<dbReference type="Pfam" id="PF25372">
    <property type="entry name" value="DUF7885"/>
    <property type="match status" value="2"/>
</dbReference>
<protein>
    <submittedName>
        <fullName evidence="4">F-box LRR-repeat 13-like isoform X4</fullName>
    </submittedName>
</protein>
<evidence type="ECO:0000313" key="5">
    <source>
        <dbReference type="Proteomes" id="UP000276133"/>
    </source>
</evidence>
<gene>
    <name evidence="4" type="ORF">BpHYR1_028410</name>
</gene>
<dbReference type="PANTHER" id="PTHR13318">
    <property type="entry name" value="PARTNER OF PAIRED, ISOFORM B-RELATED"/>
    <property type="match status" value="1"/>
</dbReference>
<dbReference type="Pfam" id="PF13516">
    <property type="entry name" value="LRR_6"/>
    <property type="match status" value="1"/>
</dbReference>
<keyword evidence="1" id="KW-0833">Ubl conjugation pathway</keyword>
<proteinExistence type="predicted"/>
<sequence>MASILKLLQTVDPKTRQYIRFFKISEIYESLISGLTIVRPEEYVKWLIEQLEVLHQNGVKELKWDMFIPDELKPLQKPVDETTLSYIFNVLDEMLEPSAQMIEKAYNHYNKKLLHKVYYSIRKYYVLKKMEKKCEQDKFKRAVFFHTKKLNGHVFKQWLDWVRYRKDRQAIAFSKISRILAISHSRLIINQWHLASKESRQTREYFERLERGEAIDDSDTLFSNGEARDDISMLPRQAAIKIFSYLSITDLYRASQVCRSWKMISSSNVLWSKLDLFSIRDKLTDKLLSAMIQKSRPYLMHLNVRGAFKLTQSGFVTISGCRNIQDLNLSDSKNLTDDMVNIITSGCVVLIYLNLAFNDALTDATIRTLSKNCKNLQYLSLAFCTKITDKGFSYINGGEGLRKLIYIDLSGCTNISPIGTSYLAQYCPNLETIKINNFSSLNDRHLKFCNLLSRLAEIVILDSPHLTDESFKYIAQAKFLKKLKIASNKNLTDHSIKLITRNCSELRYVSLIDCEKINDLCLKYLSQLRTLTILNLADCIRVSDSGVKHLTDGACANKIRELNLTNCLRIGNQSMISLVRKCTNLAYLSLCYCEQIEKDGIDLVGAIENLVSIDLSGCQCGDNSLKGIANSNLRNAAFSGCKDITDLGLQKFCTQCPNLETLDLSNCFQLTDNSIKSLAFCCKFMMNLNLSGCTMLTDMSIQYLSGVCAYLKVLDISNCHLIGDKSLKYLKRGCKYLEKLNVLNCIGISKESIEKMQRNVPHIEHSSKSHSSFTNSSYLFA</sequence>
<dbReference type="CDD" id="cd22124">
    <property type="entry name" value="F-box_FBXL13"/>
    <property type="match status" value="1"/>
</dbReference>
<dbReference type="AlphaFoldDB" id="A0A3M7S2I0"/>
<dbReference type="SUPFAM" id="SSF52047">
    <property type="entry name" value="RNI-like"/>
    <property type="match status" value="2"/>
</dbReference>
<dbReference type="InterPro" id="IPR001810">
    <property type="entry name" value="F-box_dom"/>
</dbReference>
<organism evidence="4 5">
    <name type="scientific">Brachionus plicatilis</name>
    <name type="common">Marine rotifer</name>
    <name type="synonym">Brachionus muelleri</name>
    <dbReference type="NCBI Taxonomy" id="10195"/>
    <lineage>
        <taxon>Eukaryota</taxon>
        <taxon>Metazoa</taxon>
        <taxon>Spiralia</taxon>
        <taxon>Gnathifera</taxon>
        <taxon>Rotifera</taxon>
        <taxon>Eurotatoria</taxon>
        <taxon>Monogononta</taxon>
        <taxon>Pseudotrocha</taxon>
        <taxon>Ploima</taxon>
        <taxon>Brachionidae</taxon>
        <taxon>Brachionus</taxon>
    </lineage>
</organism>
<dbReference type="Pfam" id="PF12937">
    <property type="entry name" value="F-box-like"/>
    <property type="match status" value="1"/>
</dbReference>
<dbReference type="STRING" id="10195.A0A3M7S2I0"/>
<evidence type="ECO:0000256" key="2">
    <source>
        <dbReference type="SAM" id="MobiDB-lite"/>
    </source>
</evidence>
<dbReference type="InterPro" id="IPR036047">
    <property type="entry name" value="F-box-like_dom_sf"/>
</dbReference>
<evidence type="ECO:0000259" key="3">
    <source>
        <dbReference type="PROSITE" id="PS50181"/>
    </source>
</evidence>
<comment type="caution">
    <text evidence="4">The sequence shown here is derived from an EMBL/GenBank/DDBJ whole genome shotgun (WGS) entry which is preliminary data.</text>
</comment>
<dbReference type="SMART" id="SM00256">
    <property type="entry name" value="FBOX"/>
    <property type="match status" value="1"/>
</dbReference>
<dbReference type="OrthoDB" id="61560at2759"/>
<dbReference type="SUPFAM" id="SSF81383">
    <property type="entry name" value="F-box domain"/>
    <property type="match status" value="1"/>
</dbReference>
<keyword evidence="5" id="KW-1185">Reference proteome</keyword>
<dbReference type="InterPro" id="IPR001611">
    <property type="entry name" value="Leu-rich_rpt"/>
</dbReference>
<feature type="compositionally biased region" description="Low complexity" evidence="2">
    <location>
        <begin position="769"/>
        <end position="781"/>
    </location>
</feature>